<evidence type="ECO:0008006" key="3">
    <source>
        <dbReference type="Google" id="ProtNLM"/>
    </source>
</evidence>
<gene>
    <name evidence="1" type="ORF">BIV24_12615</name>
</gene>
<dbReference type="Proteomes" id="UP000179935">
    <property type="component" value="Unassembled WGS sequence"/>
</dbReference>
<dbReference type="RefSeq" id="WP_071366352.1">
    <property type="nucleotide sequence ID" value="NZ_MLYP01000034.1"/>
</dbReference>
<dbReference type="Pfam" id="PF16868">
    <property type="entry name" value="NMT1_3"/>
    <property type="match status" value="1"/>
</dbReference>
<sequence>MLQAVPRIGRRRALLLSAAVCAVLGLLLWWLLPIGARSPSGTVTFSTGTPTGVYQKYGTLLRTAIAKDLPELDVRLLNSDGSQENVQRVATGKADFTIAAADAVEAYMLEDKPGTARLRGCARLYDDYVHLVVPRSSPVQSVADLKGRAVAVGPGGSGVRLIADHVLTAAGLDPKKDIEPLSAGIGTMPGLLKQHRIEAFFWSGGLPTGAITQLSNDFAIRLVPIGSDLVAKLHAQGGASRYYRAAVMPADAYPLAENGSSVQTVAVANILVTREDMNADLTERLTHKVIDSRDRIGAQVHAAQLVDLRSAIYTDPLELHEGARRYYQSVKP</sequence>
<evidence type="ECO:0000313" key="1">
    <source>
        <dbReference type="EMBL" id="OIJ93009.1"/>
    </source>
</evidence>
<dbReference type="SUPFAM" id="SSF53850">
    <property type="entry name" value="Periplasmic binding protein-like II"/>
    <property type="match status" value="1"/>
</dbReference>
<reference evidence="1 2" key="1">
    <citation type="submission" date="2016-10" db="EMBL/GenBank/DDBJ databases">
        <title>Genome sequence of Streptomyces sp. MUSC 93.</title>
        <authorList>
            <person name="Lee L.-H."/>
            <person name="Ser H.-L."/>
            <person name="Law J.W.-F."/>
        </authorList>
    </citation>
    <scope>NUCLEOTIDE SEQUENCE [LARGE SCALE GENOMIC DNA]</scope>
    <source>
        <strain evidence="1 2">MUSC 93</strain>
    </source>
</reference>
<protein>
    <recommendedName>
        <fullName evidence="3">TAXI family TRAP transporter solute-binding subunit</fullName>
    </recommendedName>
</protein>
<name>A0A1S2PGU0_9ACTN</name>
<dbReference type="InterPro" id="IPR011852">
    <property type="entry name" value="TRAP_TAXI"/>
</dbReference>
<organism evidence="1 2">
    <name type="scientific">Streptomyces colonosanans</name>
    <dbReference type="NCBI Taxonomy" id="1428652"/>
    <lineage>
        <taxon>Bacteria</taxon>
        <taxon>Bacillati</taxon>
        <taxon>Actinomycetota</taxon>
        <taxon>Actinomycetes</taxon>
        <taxon>Kitasatosporales</taxon>
        <taxon>Streptomycetaceae</taxon>
        <taxon>Streptomyces</taxon>
    </lineage>
</organism>
<proteinExistence type="predicted"/>
<comment type="caution">
    <text evidence="1">The sequence shown here is derived from an EMBL/GenBank/DDBJ whole genome shotgun (WGS) entry which is preliminary data.</text>
</comment>
<dbReference type="PANTHER" id="PTHR42941:SF1">
    <property type="entry name" value="SLL1037 PROTEIN"/>
    <property type="match status" value="1"/>
</dbReference>
<dbReference type="PANTHER" id="PTHR42941">
    <property type="entry name" value="SLL1037 PROTEIN"/>
    <property type="match status" value="1"/>
</dbReference>
<dbReference type="OrthoDB" id="5582316at2"/>
<dbReference type="EMBL" id="MLYP01000034">
    <property type="protein sequence ID" value="OIJ93009.1"/>
    <property type="molecule type" value="Genomic_DNA"/>
</dbReference>
<dbReference type="Gene3D" id="3.40.190.10">
    <property type="entry name" value="Periplasmic binding protein-like II"/>
    <property type="match status" value="2"/>
</dbReference>
<dbReference type="AlphaFoldDB" id="A0A1S2PGU0"/>
<dbReference type="NCBIfam" id="TIGR02122">
    <property type="entry name" value="TRAP_TAXI"/>
    <property type="match status" value="1"/>
</dbReference>
<keyword evidence="2" id="KW-1185">Reference proteome</keyword>
<dbReference type="STRING" id="1428652.BIV24_12615"/>
<evidence type="ECO:0000313" key="2">
    <source>
        <dbReference type="Proteomes" id="UP000179935"/>
    </source>
</evidence>
<accession>A0A1S2PGU0</accession>